<gene>
    <name evidence="9" type="ORF">CBW46_000325</name>
</gene>
<dbReference type="AlphaFoldDB" id="A0A2W1NFT4"/>
<dbReference type="Pfam" id="PF00528">
    <property type="entry name" value="BPD_transp_1"/>
    <property type="match status" value="1"/>
</dbReference>
<name>A0A2W1NFT4_PAEXE</name>
<dbReference type="CDD" id="cd06261">
    <property type="entry name" value="TM_PBP2"/>
    <property type="match status" value="1"/>
</dbReference>
<dbReference type="EMBL" id="NHRJ02000001">
    <property type="protein sequence ID" value="PZE22854.1"/>
    <property type="molecule type" value="Genomic_DNA"/>
</dbReference>
<feature type="transmembrane region" description="Helical" evidence="7">
    <location>
        <begin position="88"/>
        <end position="108"/>
    </location>
</feature>
<sequence length="258" mass="29671">MIAILIPMYVTVSVAMKTQEESTRSIFALPSSFYLGNFEKVINAGKYWTYVSNSLLITIVSIAFMLLLIPMVSYAISRNYKKKYYIFLYYFILSGIFVPFQVIMLPIVKHMSNLDLLNQAGLIIMYVALSFTQGMFLSVGYLKNVPLELDEACKMDGGGVWQTFSRVIYPLMLPITATILILNSLWIWNDFMLPLVLLNRSPNYWTLPLFIYNFKTEYTIDYNLAFAGFFMSMLPILVLYGFMQRYIISGLTEGALKN</sequence>
<dbReference type="PROSITE" id="PS50928">
    <property type="entry name" value="ABC_TM1"/>
    <property type="match status" value="1"/>
</dbReference>
<dbReference type="PANTHER" id="PTHR43744:SF12">
    <property type="entry name" value="ABC TRANSPORTER PERMEASE PROTEIN MG189-RELATED"/>
    <property type="match status" value="1"/>
</dbReference>
<dbReference type="GO" id="GO:0055085">
    <property type="term" value="P:transmembrane transport"/>
    <property type="evidence" value="ECO:0007669"/>
    <property type="project" value="InterPro"/>
</dbReference>
<dbReference type="OrthoDB" id="9772609at2"/>
<feature type="transmembrane region" description="Helical" evidence="7">
    <location>
        <begin position="163"/>
        <end position="188"/>
    </location>
</feature>
<evidence type="ECO:0000313" key="10">
    <source>
        <dbReference type="Proteomes" id="UP000214746"/>
    </source>
</evidence>
<dbReference type="InterPro" id="IPR035906">
    <property type="entry name" value="MetI-like_sf"/>
</dbReference>
<evidence type="ECO:0000256" key="5">
    <source>
        <dbReference type="ARBA" id="ARBA00022989"/>
    </source>
</evidence>
<dbReference type="SUPFAM" id="SSF161098">
    <property type="entry name" value="MetI-like"/>
    <property type="match status" value="1"/>
</dbReference>
<protein>
    <submittedName>
        <fullName evidence="9">Carbohydrate ABC transporter permease</fullName>
    </submittedName>
</protein>
<evidence type="ECO:0000313" key="9">
    <source>
        <dbReference type="EMBL" id="PZE22854.1"/>
    </source>
</evidence>
<dbReference type="PANTHER" id="PTHR43744">
    <property type="entry name" value="ABC TRANSPORTER PERMEASE PROTEIN MG189-RELATED-RELATED"/>
    <property type="match status" value="1"/>
</dbReference>
<dbReference type="InterPro" id="IPR000515">
    <property type="entry name" value="MetI-like"/>
</dbReference>
<comment type="caution">
    <text evidence="9">The sequence shown here is derived from an EMBL/GenBank/DDBJ whole genome shotgun (WGS) entry which is preliminary data.</text>
</comment>
<feature type="domain" description="ABC transmembrane type-1" evidence="8">
    <location>
        <begin position="51"/>
        <end position="243"/>
    </location>
</feature>
<feature type="transmembrane region" description="Helical" evidence="7">
    <location>
        <begin position="120"/>
        <end position="142"/>
    </location>
</feature>
<keyword evidence="5 7" id="KW-1133">Transmembrane helix</keyword>
<reference evidence="9" key="1">
    <citation type="submission" date="2018-06" db="EMBL/GenBank/DDBJ databases">
        <title>Paenibacillus xerothermodurans sp. nov. an extremely dry heat resistant spore forming bacterium isolated from the soil of Cape Canaveral, Florida.</title>
        <authorList>
            <person name="Seuylemezian A."/>
            <person name="Kaur N."/>
            <person name="Patil P."/>
            <person name="Patil P."/>
            <person name="Mayilraj S."/>
            <person name="Vaishampayan P."/>
        </authorList>
    </citation>
    <scope>NUCLEOTIDE SEQUENCE [LARGE SCALE GENOMIC DNA]</scope>
    <source>
        <strain evidence="9">ATCC 27380</strain>
    </source>
</reference>
<keyword evidence="10" id="KW-1185">Reference proteome</keyword>
<keyword evidence="4 7" id="KW-0812">Transmembrane</keyword>
<keyword evidence="6 7" id="KW-0472">Membrane</keyword>
<keyword evidence="2 7" id="KW-0813">Transport</keyword>
<evidence type="ECO:0000256" key="6">
    <source>
        <dbReference type="ARBA" id="ARBA00023136"/>
    </source>
</evidence>
<proteinExistence type="inferred from homology"/>
<evidence type="ECO:0000256" key="7">
    <source>
        <dbReference type="RuleBase" id="RU363032"/>
    </source>
</evidence>
<dbReference type="Proteomes" id="UP000214746">
    <property type="component" value="Unassembled WGS sequence"/>
</dbReference>
<keyword evidence="3" id="KW-1003">Cell membrane</keyword>
<evidence type="ECO:0000256" key="3">
    <source>
        <dbReference type="ARBA" id="ARBA00022475"/>
    </source>
</evidence>
<accession>A0A2W1NFT4</accession>
<evidence type="ECO:0000256" key="4">
    <source>
        <dbReference type="ARBA" id="ARBA00022692"/>
    </source>
</evidence>
<dbReference type="Gene3D" id="1.10.3720.10">
    <property type="entry name" value="MetI-like"/>
    <property type="match status" value="1"/>
</dbReference>
<comment type="subcellular location">
    <subcellularLocation>
        <location evidence="1 7">Cell membrane</location>
        <topology evidence="1 7">Multi-pass membrane protein</topology>
    </subcellularLocation>
</comment>
<evidence type="ECO:0000259" key="8">
    <source>
        <dbReference type="PROSITE" id="PS50928"/>
    </source>
</evidence>
<evidence type="ECO:0000256" key="1">
    <source>
        <dbReference type="ARBA" id="ARBA00004651"/>
    </source>
</evidence>
<dbReference type="GO" id="GO:0005886">
    <property type="term" value="C:plasma membrane"/>
    <property type="evidence" value="ECO:0007669"/>
    <property type="project" value="UniProtKB-SubCell"/>
</dbReference>
<evidence type="ECO:0000256" key="2">
    <source>
        <dbReference type="ARBA" id="ARBA00022448"/>
    </source>
</evidence>
<comment type="similarity">
    <text evidence="7">Belongs to the binding-protein-dependent transport system permease family.</text>
</comment>
<feature type="transmembrane region" description="Helical" evidence="7">
    <location>
        <begin position="222"/>
        <end position="242"/>
    </location>
</feature>
<organism evidence="9 10">
    <name type="scientific">Paenibacillus xerothermodurans</name>
    <dbReference type="NCBI Taxonomy" id="1977292"/>
    <lineage>
        <taxon>Bacteria</taxon>
        <taxon>Bacillati</taxon>
        <taxon>Bacillota</taxon>
        <taxon>Bacilli</taxon>
        <taxon>Bacillales</taxon>
        <taxon>Paenibacillaceae</taxon>
        <taxon>Paenibacillus</taxon>
    </lineage>
</organism>
<feature type="transmembrane region" description="Helical" evidence="7">
    <location>
        <begin position="55"/>
        <end position="76"/>
    </location>
</feature>